<dbReference type="AlphaFoldDB" id="A0AAE5RYR1"/>
<name>A0AAE5RYR1_9HYPH</name>
<organism evidence="1 2">
    <name type="scientific">Agrobacterium rosae</name>
    <dbReference type="NCBI Taxonomy" id="1972867"/>
    <lineage>
        <taxon>Bacteria</taxon>
        <taxon>Pseudomonadati</taxon>
        <taxon>Pseudomonadota</taxon>
        <taxon>Alphaproteobacteria</taxon>
        <taxon>Hyphomicrobiales</taxon>
        <taxon>Rhizobiaceae</taxon>
        <taxon>Rhizobium/Agrobacterium group</taxon>
        <taxon>Agrobacterium</taxon>
    </lineage>
</organism>
<evidence type="ECO:0000313" key="1">
    <source>
        <dbReference type="EMBL" id="POO52131.1"/>
    </source>
</evidence>
<dbReference type="Proteomes" id="UP000237447">
    <property type="component" value="Unassembled WGS sequence"/>
</dbReference>
<comment type="caution">
    <text evidence="1">The sequence shown here is derived from an EMBL/GenBank/DDBJ whole genome shotgun (WGS) entry which is preliminary data.</text>
</comment>
<proteinExistence type="predicted"/>
<accession>A0AAE5RYR1</accession>
<evidence type="ECO:0000313" key="2">
    <source>
        <dbReference type="Proteomes" id="UP000237447"/>
    </source>
</evidence>
<reference evidence="1 2" key="1">
    <citation type="journal article" date="2018" name="Syst. Appl. Microbiol.">
        <title>Agrobacterium rosae sp. nov., isolated from galls on different agricultural crops.</title>
        <authorList>
            <person name="Kuzmanovic N."/>
            <person name="Pulawska J."/>
            <person name="Smalla K."/>
            <person name="Nesme X."/>
        </authorList>
    </citation>
    <scope>NUCLEOTIDE SEQUENCE [LARGE SCALE GENOMIC DNA]</scope>
    <source>
        <strain evidence="1 2">NCPPB 1650</strain>
    </source>
</reference>
<dbReference type="EMBL" id="NXEJ01000004">
    <property type="protein sequence ID" value="POO52131.1"/>
    <property type="molecule type" value="Genomic_DNA"/>
</dbReference>
<gene>
    <name evidence="1" type="ORF">CPJ18_07285</name>
</gene>
<protein>
    <submittedName>
        <fullName evidence="1">Uncharacterized protein</fullName>
    </submittedName>
</protein>
<sequence length="152" mass="17228">MCGIDTNKLYNYRFMRRYLADKKEWLEKGGKIDKLRMVLEDFSDSAGIVKGHYFHQDLLVAGYIHAANPVRHIDVGSRIDGFVAHVASFREIEVLDVRPLQPTSHKNIVFQQADLMRDAGEEITDSLSCLHAIEHFGLGRVPINGVHLVDVV</sequence>